<dbReference type="EMBL" id="CAJNOK010007450">
    <property type="protein sequence ID" value="CAF1034625.1"/>
    <property type="molecule type" value="Genomic_DNA"/>
</dbReference>
<dbReference type="EMBL" id="CAJOBA010007464">
    <property type="protein sequence ID" value="CAF3803034.1"/>
    <property type="molecule type" value="Genomic_DNA"/>
</dbReference>
<feature type="coiled-coil region" evidence="1">
    <location>
        <begin position="305"/>
        <end position="332"/>
    </location>
</feature>
<organism evidence="3 5">
    <name type="scientific">Didymodactylos carnosus</name>
    <dbReference type="NCBI Taxonomy" id="1234261"/>
    <lineage>
        <taxon>Eukaryota</taxon>
        <taxon>Metazoa</taxon>
        <taxon>Spiralia</taxon>
        <taxon>Gnathifera</taxon>
        <taxon>Rotifera</taxon>
        <taxon>Eurotatoria</taxon>
        <taxon>Bdelloidea</taxon>
        <taxon>Philodinida</taxon>
        <taxon>Philodinidae</taxon>
        <taxon>Didymodactylos</taxon>
    </lineage>
</organism>
<reference evidence="3" key="1">
    <citation type="submission" date="2021-02" db="EMBL/GenBank/DDBJ databases">
        <authorList>
            <person name="Nowell W R."/>
        </authorList>
    </citation>
    <scope>NUCLEOTIDE SEQUENCE</scope>
</reference>
<evidence type="ECO:0000313" key="4">
    <source>
        <dbReference type="EMBL" id="CAF3803034.1"/>
    </source>
</evidence>
<feature type="region of interest" description="Disordered" evidence="2">
    <location>
        <begin position="210"/>
        <end position="261"/>
    </location>
</feature>
<protein>
    <submittedName>
        <fullName evidence="3">Uncharacterized protein</fullName>
    </submittedName>
</protein>
<keyword evidence="1" id="KW-0175">Coiled coil</keyword>
<feature type="region of interest" description="Disordered" evidence="2">
    <location>
        <begin position="27"/>
        <end position="47"/>
    </location>
</feature>
<accession>A0A8S2DRR5</accession>
<sequence>MSFRWTMGPKGGVRKKVPLHIRDTRNIITEDSQQKQRQSQRLPSQEKNLKGVMLMTNLNEPQKQEDHLIVKAPNSGYLLIPSNWFLNSTKQRISQGTIGSFKKNPTERKKAHKGSVMTVGTREHCEKYLKQIVMNEKTDVTDEHSFSIGQVEQQHIRMIKNNNKNEETETESVTSLKLNETQEIRTNKHSQIEHKDRQQAGFMHSRIILGVSDENTSTTKKKKKPQSSLLPKIGKKKDNKENLRINNEPEQSNQQPSTSTTKLSLSVFQQILLDDDEMLVDDDMDDDFAELNSPPDVNISYRERCDTLQTKIIKMRKRIKKLKAEIKNLKVSTMQRPEPEMQQAIVALGRLFQAQALSDEQLGQFAQAFGLDVNQVMEAVGPSMRKTARSLIRAKYGEQRLSMMTTKYGVPKKERKLIHKFVQLYHPLEAYNHYRVEEAMDSAIRYYRIKREKAELKQHTLQLTHEQQHSIAAASLNNAADNDDIGSITDSEVTENE</sequence>
<proteinExistence type="predicted"/>
<comment type="caution">
    <text evidence="3">The sequence shown here is derived from an EMBL/GenBank/DDBJ whole genome shotgun (WGS) entry which is preliminary data.</text>
</comment>
<evidence type="ECO:0000313" key="3">
    <source>
        <dbReference type="EMBL" id="CAF1034625.1"/>
    </source>
</evidence>
<evidence type="ECO:0000256" key="2">
    <source>
        <dbReference type="SAM" id="MobiDB-lite"/>
    </source>
</evidence>
<evidence type="ECO:0000313" key="5">
    <source>
        <dbReference type="Proteomes" id="UP000677228"/>
    </source>
</evidence>
<gene>
    <name evidence="3" type="ORF">OVA965_LOCUS16168</name>
    <name evidence="4" type="ORF">TMI583_LOCUS16181</name>
</gene>
<feature type="compositionally biased region" description="Polar residues" evidence="2">
    <location>
        <begin position="27"/>
        <end position="46"/>
    </location>
</feature>
<feature type="region of interest" description="Disordered" evidence="2">
    <location>
        <begin position="98"/>
        <end position="118"/>
    </location>
</feature>
<dbReference type="AlphaFoldDB" id="A0A8S2DRR5"/>
<dbReference type="Proteomes" id="UP000682733">
    <property type="component" value="Unassembled WGS sequence"/>
</dbReference>
<dbReference type="Proteomes" id="UP000677228">
    <property type="component" value="Unassembled WGS sequence"/>
</dbReference>
<name>A0A8S2DRR5_9BILA</name>
<feature type="compositionally biased region" description="Polar residues" evidence="2">
    <location>
        <begin position="244"/>
        <end position="261"/>
    </location>
</feature>
<evidence type="ECO:0000256" key="1">
    <source>
        <dbReference type="SAM" id="Coils"/>
    </source>
</evidence>